<dbReference type="RefSeq" id="WP_141197948.1">
    <property type="nucleotide sequence ID" value="NZ_CP041186.1"/>
</dbReference>
<keyword evidence="1" id="KW-0812">Transmembrane</keyword>
<evidence type="ECO:0000313" key="3">
    <source>
        <dbReference type="Proteomes" id="UP000315995"/>
    </source>
</evidence>
<evidence type="ECO:0000256" key="1">
    <source>
        <dbReference type="SAM" id="Phobius"/>
    </source>
</evidence>
<organism evidence="2 3">
    <name type="scientific">Persicimonas caeni</name>
    <dbReference type="NCBI Taxonomy" id="2292766"/>
    <lineage>
        <taxon>Bacteria</taxon>
        <taxon>Deltaproteobacteria</taxon>
        <taxon>Bradymonadales</taxon>
        <taxon>Bradymonadaceae</taxon>
        <taxon>Persicimonas</taxon>
    </lineage>
</organism>
<gene>
    <name evidence="2" type="ORF">FIV42_12145</name>
</gene>
<feature type="transmembrane region" description="Helical" evidence="1">
    <location>
        <begin position="210"/>
        <end position="228"/>
    </location>
</feature>
<keyword evidence="1" id="KW-1133">Transmembrane helix</keyword>
<dbReference type="OrthoDB" id="5498652at2"/>
<sequence>MVDTNRFKLGPDCVRLVSEVAAILARRNEDNVTHVLEVTTYLPLDVQSVARILESLEDNEGGGVQRIQSDTLPYFHFEDPDVYSLRELDLDRGEHLEDIQGLMRTINALKTDEEWERKVYDQHQVLQVAAGAKSSTVELSYFTSRLDLPSAKIQSILNDFGAEGHIELHYDEDTDTLSYTFPDFDYPDVRFDRNMSLQAKAEPKASTSPIWGIIALATLGLLVVILLIKLSL</sequence>
<name>A0A4Y6PT38_PERCE</name>
<accession>A0A4Y6PT38</accession>
<dbReference type="EMBL" id="CP041186">
    <property type="protein sequence ID" value="QDG51468.1"/>
    <property type="molecule type" value="Genomic_DNA"/>
</dbReference>
<keyword evidence="1" id="KW-0472">Membrane</keyword>
<accession>A0A5B8YAI8</accession>
<evidence type="ECO:0000313" key="2">
    <source>
        <dbReference type="EMBL" id="QDG51468.1"/>
    </source>
</evidence>
<proteinExistence type="predicted"/>
<reference evidence="2 3" key="1">
    <citation type="submission" date="2019-06" db="EMBL/GenBank/DDBJ databases">
        <title>Persicimonas caeni gen. nov., sp. nov., a predatory bacterium isolated from solar saltern.</title>
        <authorList>
            <person name="Wang S."/>
        </authorList>
    </citation>
    <scope>NUCLEOTIDE SEQUENCE [LARGE SCALE GENOMIC DNA]</scope>
    <source>
        <strain evidence="2 3">YN101</strain>
    </source>
</reference>
<keyword evidence="3" id="KW-1185">Reference proteome</keyword>
<protein>
    <submittedName>
        <fullName evidence="2">Uncharacterized protein</fullName>
    </submittedName>
</protein>
<dbReference type="Proteomes" id="UP000315995">
    <property type="component" value="Chromosome"/>
</dbReference>
<dbReference type="AlphaFoldDB" id="A0A4Y6PT38"/>